<dbReference type="Pfam" id="PF14372">
    <property type="entry name" value="hAT-like_RNase-H"/>
    <property type="match status" value="1"/>
</dbReference>
<evidence type="ECO:0000313" key="4">
    <source>
        <dbReference type="Proteomes" id="UP000811609"/>
    </source>
</evidence>
<dbReference type="Proteomes" id="UP000811609">
    <property type="component" value="Chromosome 11"/>
</dbReference>
<protein>
    <recommendedName>
        <fullName evidence="2">hAT-like transposase RNase-H fold domain-containing protein</fullName>
    </recommendedName>
</protein>
<comment type="caution">
    <text evidence="3">The sequence shown here is derived from an EMBL/GenBank/DDBJ whole genome shotgun (WGS) entry which is preliminary data.</text>
</comment>
<organism evidence="3 4">
    <name type="scientific">Carya illinoinensis</name>
    <name type="common">Pecan</name>
    <dbReference type="NCBI Taxonomy" id="32201"/>
    <lineage>
        <taxon>Eukaryota</taxon>
        <taxon>Viridiplantae</taxon>
        <taxon>Streptophyta</taxon>
        <taxon>Embryophyta</taxon>
        <taxon>Tracheophyta</taxon>
        <taxon>Spermatophyta</taxon>
        <taxon>Magnoliopsida</taxon>
        <taxon>eudicotyledons</taxon>
        <taxon>Gunneridae</taxon>
        <taxon>Pentapetalae</taxon>
        <taxon>rosids</taxon>
        <taxon>fabids</taxon>
        <taxon>Fagales</taxon>
        <taxon>Juglandaceae</taxon>
        <taxon>Carya</taxon>
    </lineage>
</organism>
<evidence type="ECO:0000256" key="1">
    <source>
        <dbReference type="ARBA" id="ARBA00023125"/>
    </source>
</evidence>
<dbReference type="PANTHER" id="PTHR46481">
    <property type="entry name" value="ZINC FINGER BED DOMAIN-CONTAINING PROTEIN 4"/>
    <property type="match status" value="1"/>
</dbReference>
<accession>A0A8T1P4R6</accession>
<feature type="domain" description="hAT-like transposase RNase-H fold" evidence="2">
    <location>
        <begin position="293"/>
        <end position="396"/>
    </location>
</feature>
<keyword evidence="4" id="KW-1185">Reference proteome</keyword>
<proteinExistence type="predicted"/>
<dbReference type="PANTHER" id="PTHR46481:SF7">
    <property type="entry name" value="ZINC FINGER BED DOMAIN-CONTAINING PROTEIN RICESLEEPER 2-LIKE"/>
    <property type="match status" value="1"/>
</dbReference>
<sequence>MAIAEMIICDELPFRIVEAQGFRKVCRSLEPRFQVPSRTTAARDCIKLFKMEKEKLRQIFKTVGRVSLTNDTWTSIQNLNYMCLTAHFIDSNWKLHKRILNFCMIPNHKGETIGKCVDSCLQDWGIDKIFTVIVDNASSNDVAIEYLRKFVGGHLFEGKYIHIRCCAHIMNLIVNDGLRDCDDSITRVRNAVRYVRSSPARMEKFKKCIEKEKIDCTKLVCLDVSTRWNSTYLMLEVAETYKKPFLRLEKDDDSFVRYCRSVNLGPPNSNNWERVRVLIKFLKIFYDATVRLSGSLYVTSNAYFQELCGIQSHLSKMSQSNDAVLKCMAENMKIKYDKYWGSIEKTNLMIFIAVVLDPRCKFSLLHFWFKKIYGGNLVEEMIAIVKHLMMDIYWEYSIVYGSSSGVSYSEPPSSVDPTMVDSDSQQSFWIEYEQEIIESNLMNKSEIDQYLEHGCEARAPNFDILDW</sequence>
<dbReference type="InterPro" id="IPR052035">
    <property type="entry name" value="ZnF_BED_domain_contain"/>
</dbReference>
<evidence type="ECO:0000259" key="2">
    <source>
        <dbReference type="Pfam" id="PF14372"/>
    </source>
</evidence>
<dbReference type="InterPro" id="IPR025525">
    <property type="entry name" value="hAT-like_transposase_RNase-H"/>
</dbReference>
<dbReference type="EMBL" id="CM031819">
    <property type="protein sequence ID" value="KAG6635917.1"/>
    <property type="molecule type" value="Genomic_DNA"/>
</dbReference>
<evidence type="ECO:0000313" key="3">
    <source>
        <dbReference type="EMBL" id="KAG6635917.1"/>
    </source>
</evidence>
<gene>
    <name evidence="3" type="ORF">CIPAW_11G076300</name>
</gene>
<dbReference type="AlphaFoldDB" id="A0A8T1P4R6"/>
<name>A0A8T1P4R6_CARIL</name>
<keyword evidence="1" id="KW-0238">DNA-binding</keyword>
<reference evidence="3" key="1">
    <citation type="submission" date="2020-12" db="EMBL/GenBank/DDBJ databases">
        <title>WGS assembly of Carya illinoinensis cv. Pawnee.</title>
        <authorList>
            <person name="Platts A."/>
            <person name="Shu S."/>
            <person name="Wright S."/>
            <person name="Barry K."/>
            <person name="Edger P."/>
            <person name="Pires J.C."/>
            <person name="Schmutz J."/>
        </authorList>
    </citation>
    <scope>NUCLEOTIDE SEQUENCE</scope>
    <source>
        <tissue evidence="3">Leaf</tissue>
    </source>
</reference>
<dbReference type="GO" id="GO:0003677">
    <property type="term" value="F:DNA binding"/>
    <property type="evidence" value="ECO:0007669"/>
    <property type="project" value="UniProtKB-KW"/>
</dbReference>